<dbReference type="RefSeq" id="WP_238747146.1">
    <property type="nucleotide sequence ID" value="NZ_JAKOOW010000024.1"/>
</dbReference>
<name>A0ABS9NNM1_9NEIS</name>
<keyword evidence="2" id="KW-1185">Reference proteome</keyword>
<evidence type="ECO:0000313" key="1">
    <source>
        <dbReference type="EMBL" id="MCG6504145.1"/>
    </source>
</evidence>
<dbReference type="PANTHER" id="PTHR38785">
    <property type="entry name" value="HOMOLOG OF VIRK"/>
    <property type="match status" value="1"/>
</dbReference>
<sequence length="294" mass="34134">MSKPFVFPDYRAVYNFAPKYRDQHLKFALRKLLARRQVRAFEAFVNSSPVYQDFFATRVQDAYPLLHAFIDKRLNTDKRLAAMQYDLIAAERHFGRKLLAQMGEARPLHVIARLTDDLTLCLNRNDNCVDEGMWSLSLRDGQQNRLYMATFAFVPQGLLAASVQGPAGEEAKDTVRRLTKQLHGLRPQQLMAAAFQYLAAALGLSALGIAHNHQAKLRWKLKKRVKMNYDQYWQESGAILGDDGYWYLPAAPQRKEMDEIDSKKRSMYRKRYQMLDQAEAEMRAFFRQPETETE</sequence>
<comment type="caution">
    <text evidence="1">The sequence shown here is derived from an EMBL/GenBank/DDBJ whole genome shotgun (WGS) entry which is preliminary data.</text>
</comment>
<dbReference type="PANTHER" id="PTHR38785:SF1">
    <property type="entry name" value="HOMOLOG OF VIRK"/>
    <property type="match status" value="1"/>
</dbReference>
<dbReference type="EMBL" id="JAKOOW010000024">
    <property type="protein sequence ID" value="MCG6504145.1"/>
    <property type="molecule type" value="Genomic_DNA"/>
</dbReference>
<dbReference type="Pfam" id="PF04393">
    <property type="entry name" value="DUF535"/>
    <property type="match status" value="1"/>
</dbReference>
<dbReference type="InterPro" id="IPR007488">
    <property type="entry name" value="DUF535"/>
</dbReference>
<reference evidence="1 2" key="1">
    <citation type="submission" date="2022-02" db="EMBL/GenBank/DDBJ databases">
        <title>Genome sequence data of Kingella unionensis sp. nov. strain CICC 24913 (CCUG 75125).</title>
        <authorList>
            <person name="Xiao M."/>
        </authorList>
    </citation>
    <scope>NUCLEOTIDE SEQUENCE [LARGE SCALE GENOMIC DNA]</scope>
    <source>
        <strain evidence="1 2">CICC 24913</strain>
    </source>
</reference>
<accession>A0ABS9NNM1</accession>
<organism evidence="1 2">
    <name type="scientific">Kingella pumchi</name>
    <dbReference type="NCBI Taxonomy" id="2779506"/>
    <lineage>
        <taxon>Bacteria</taxon>
        <taxon>Pseudomonadati</taxon>
        <taxon>Pseudomonadota</taxon>
        <taxon>Betaproteobacteria</taxon>
        <taxon>Neisseriales</taxon>
        <taxon>Neisseriaceae</taxon>
        <taxon>Kingella</taxon>
    </lineage>
</organism>
<dbReference type="Proteomes" id="UP001298424">
    <property type="component" value="Unassembled WGS sequence"/>
</dbReference>
<evidence type="ECO:0000313" key="2">
    <source>
        <dbReference type="Proteomes" id="UP001298424"/>
    </source>
</evidence>
<proteinExistence type="predicted"/>
<protein>
    <submittedName>
        <fullName evidence="1">DUF535 family protein</fullName>
    </submittedName>
</protein>
<gene>
    <name evidence="1" type="ORF">MB824_06520</name>
</gene>